<feature type="binding site" evidence="9">
    <location>
        <begin position="269"/>
        <end position="272"/>
    </location>
    <ligand>
        <name>NAD(+)</name>
        <dbReference type="ChEBI" id="CHEBI:57540"/>
    </ligand>
</feature>
<dbReference type="SMART" id="SM01003">
    <property type="entry name" value="AlaDh_PNT_N"/>
    <property type="match status" value="1"/>
</dbReference>
<evidence type="ECO:0000259" key="12">
    <source>
        <dbReference type="SMART" id="SM01003"/>
    </source>
</evidence>
<evidence type="ECO:0000256" key="9">
    <source>
        <dbReference type="PIRSR" id="PIRSR000183-3"/>
    </source>
</evidence>
<dbReference type="Pfam" id="PF01262">
    <property type="entry name" value="AlaDh_PNT_C"/>
    <property type="match status" value="1"/>
</dbReference>
<accession>A0A143Z203</accession>
<dbReference type="Proteomes" id="UP000076878">
    <property type="component" value="Unassembled WGS sequence"/>
</dbReference>
<evidence type="ECO:0000256" key="6">
    <source>
        <dbReference type="PIRNR" id="PIRNR000183"/>
    </source>
</evidence>
<dbReference type="PANTHER" id="PTHR42795:SF1">
    <property type="entry name" value="ALANINE DEHYDROGENASE"/>
    <property type="match status" value="1"/>
</dbReference>
<sequence length="373" mass="39434">MIGMIIGVPKEIKNNENRVGMVPAGVQLLVQHGHQVLVQAGCGIGSGFEDEQYAKAGAIVLADAAQVWAAEMVVKVKEPLQSEYRYFREDLILFTYLHLAAAPELTQAMLQAGMTAIGYETMVGKKGDLPLLTPMSVIAGRLSVQIGAQFLEKPYGGKGVLLSGVPGVANGKVVIIGGGVAGRNALQIALGLGAHCTILDVRPEILTEIENLYGHAVITLLSNEWNIAHAIKDADVVIGAVLIPGRKAPTLVSEEMVRSMQPGSVIVDIAVDQGGIFETEDLTTTHDDPVYERHGVLHYAVPNMPGAVPRTATIALTNVTLPYALEIADQGARQAAKSNLTILTGFNVHAGKLTNRDVAESIGASYTPIGTLL</sequence>
<evidence type="ECO:0000256" key="3">
    <source>
        <dbReference type="ARBA" id="ARBA00012897"/>
    </source>
</evidence>
<feature type="binding site" evidence="10">
    <location>
        <position position="326"/>
    </location>
    <ligand>
        <name>Mg(2+)</name>
        <dbReference type="ChEBI" id="CHEBI:18420"/>
    </ligand>
</feature>
<keyword evidence="9" id="KW-0547">Nucleotide-binding</keyword>
<evidence type="ECO:0000256" key="4">
    <source>
        <dbReference type="ARBA" id="ARBA00023002"/>
    </source>
</evidence>
<comment type="pathway">
    <text evidence="1">Amino-acid degradation; L-alanine degradation via dehydrogenase pathway; NH(3) and pyruvate from L-alanine: step 1/1.</text>
</comment>
<dbReference type="Gene3D" id="3.40.50.720">
    <property type="entry name" value="NAD(P)-binding Rossmann-like Domain"/>
    <property type="match status" value="2"/>
</dbReference>
<evidence type="ECO:0000256" key="7">
    <source>
        <dbReference type="PIRSR" id="PIRSR000183-1"/>
    </source>
</evidence>
<keyword evidence="4 6" id="KW-0560">Oxidoreductase</keyword>
<feature type="domain" description="Alanine dehydrogenase/pyridine nucleotide transhydrogenase N-terminal" evidence="12">
    <location>
        <begin position="7"/>
        <end position="139"/>
    </location>
</feature>
<feature type="binding site" evidence="9">
    <location>
        <position position="136"/>
    </location>
    <ligand>
        <name>NAD(+)</name>
        <dbReference type="ChEBI" id="CHEBI:57540"/>
    </ligand>
</feature>
<dbReference type="SUPFAM" id="SSF51735">
    <property type="entry name" value="NAD(P)-binding Rossmann-fold domains"/>
    <property type="match status" value="1"/>
</dbReference>
<feature type="binding site" evidence="9">
    <location>
        <position position="222"/>
    </location>
    <ligand>
        <name>NAD(+)</name>
        <dbReference type="ChEBI" id="CHEBI:57540"/>
    </ligand>
</feature>
<feature type="binding site" evidence="9">
    <location>
        <position position="200"/>
    </location>
    <ligand>
        <name>NAD(+)</name>
        <dbReference type="ChEBI" id="CHEBI:57540"/>
    </ligand>
</feature>
<dbReference type="GO" id="GO:0005886">
    <property type="term" value="C:plasma membrane"/>
    <property type="evidence" value="ECO:0007669"/>
    <property type="project" value="TreeGrafter"/>
</dbReference>
<dbReference type="GO" id="GO:0000286">
    <property type="term" value="F:alanine dehydrogenase activity"/>
    <property type="evidence" value="ECO:0007669"/>
    <property type="project" value="UniProtKB-UniRule"/>
</dbReference>
<dbReference type="SUPFAM" id="SSF52283">
    <property type="entry name" value="Formate/glycerate dehydrogenase catalytic domain-like"/>
    <property type="match status" value="1"/>
</dbReference>
<name>A0A143Z203_9LACT</name>
<evidence type="ECO:0000313" key="14">
    <source>
        <dbReference type="EMBL" id="SEJ56459.1"/>
    </source>
</evidence>
<dbReference type="GO" id="GO:0042853">
    <property type="term" value="P:L-alanine catabolic process"/>
    <property type="evidence" value="ECO:0007669"/>
    <property type="project" value="InterPro"/>
</dbReference>
<dbReference type="Pfam" id="PF05222">
    <property type="entry name" value="AlaDh_PNT_N"/>
    <property type="match status" value="1"/>
</dbReference>
<evidence type="ECO:0000256" key="5">
    <source>
        <dbReference type="ARBA" id="ARBA00023027"/>
    </source>
</evidence>
<dbReference type="GO" id="GO:0000166">
    <property type="term" value="F:nucleotide binding"/>
    <property type="evidence" value="ECO:0007669"/>
    <property type="project" value="UniProtKB-KW"/>
</dbReference>
<keyword evidence="10" id="KW-0460">Magnesium</keyword>
<evidence type="ECO:0000259" key="11">
    <source>
        <dbReference type="SMART" id="SM01002"/>
    </source>
</evidence>
<evidence type="ECO:0000313" key="13">
    <source>
        <dbReference type="EMBL" id="CZR04503.1"/>
    </source>
</evidence>
<evidence type="ECO:0000313" key="16">
    <source>
        <dbReference type="Proteomes" id="UP000199280"/>
    </source>
</evidence>
<gene>
    <name evidence="14" type="ORF">SAMN05216375_11750</name>
    <name evidence="13" type="ORF">TR210_2132</name>
</gene>
<feature type="binding site" evidence="8">
    <location>
        <position position="77"/>
    </location>
    <ligand>
        <name>substrate</name>
    </ligand>
</feature>
<dbReference type="InterPro" id="IPR007698">
    <property type="entry name" value="AlaDH/PNT_NAD(H)-bd"/>
</dbReference>
<dbReference type="PANTHER" id="PTHR42795">
    <property type="entry name" value="ALANINE DEHYDROGENASE"/>
    <property type="match status" value="1"/>
</dbReference>
<reference evidence="13 15" key="1">
    <citation type="submission" date="2016-02" db="EMBL/GenBank/DDBJ databases">
        <authorList>
            <person name="Wen L."/>
            <person name="He K."/>
            <person name="Yang H."/>
        </authorList>
    </citation>
    <scope>NUCLEOTIDE SEQUENCE [LARGE SCALE GENOMIC DNA]</scope>
    <source>
        <strain evidence="13">Trichococcus_R210</strain>
    </source>
</reference>
<protein>
    <recommendedName>
        <fullName evidence="3 6">Alanine dehydrogenase</fullName>
        <ecNumber evidence="3 6">1.4.1.1</ecNumber>
    </recommendedName>
</protein>
<feature type="active site" description="Proton donor/acceptor" evidence="7">
    <location>
        <position position="98"/>
    </location>
</feature>
<comment type="similarity">
    <text evidence="2 6">Belongs to the AlaDH/PNT family.</text>
</comment>
<keyword evidence="5 6" id="KW-0520">NAD</keyword>
<dbReference type="EMBL" id="FJNB01000016">
    <property type="protein sequence ID" value="CZR04503.1"/>
    <property type="molecule type" value="Genomic_DNA"/>
</dbReference>
<dbReference type="EMBL" id="FNYT01000017">
    <property type="protein sequence ID" value="SEJ56459.1"/>
    <property type="molecule type" value="Genomic_DNA"/>
</dbReference>
<dbReference type="NCBIfam" id="TIGR00518">
    <property type="entry name" value="alaDH"/>
    <property type="match status" value="1"/>
</dbReference>
<comment type="catalytic activity">
    <reaction evidence="6">
        <text>L-alanine + NAD(+) + H2O = pyruvate + NH4(+) + NADH + H(+)</text>
        <dbReference type="Rhea" id="RHEA:18405"/>
        <dbReference type="ChEBI" id="CHEBI:15361"/>
        <dbReference type="ChEBI" id="CHEBI:15377"/>
        <dbReference type="ChEBI" id="CHEBI:15378"/>
        <dbReference type="ChEBI" id="CHEBI:28938"/>
        <dbReference type="ChEBI" id="CHEBI:57540"/>
        <dbReference type="ChEBI" id="CHEBI:57945"/>
        <dbReference type="ChEBI" id="CHEBI:57972"/>
        <dbReference type="EC" id="1.4.1.1"/>
    </reaction>
</comment>
<evidence type="ECO:0000313" key="15">
    <source>
        <dbReference type="Proteomes" id="UP000076878"/>
    </source>
</evidence>
<feature type="binding site" evidence="9">
    <location>
        <begin position="241"/>
        <end position="242"/>
    </location>
    <ligand>
        <name>NAD(+)</name>
        <dbReference type="ChEBI" id="CHEBI:57540"/>
    </ligand>
</feature>
<evidence type="ECO:0000256" key="10">
    <source>
        <dbReference type="PIRSR" id="PIRSR000183-4"/>
    </source>
</evidence>
<dbReference type="Proteomes" id="UP000199280">
    <property type="component" value="Unassembled WGS sequence"/>
</dbReference>
<reference evidence="14 16" key="2">
    <citation type="submission" date="2016-10" db="EMBL/GenBank/DDBJ databases">
        <authorList>
            <person name="Varghese N."/>
            <person name="Submissions S."/>
        </authorList>
    </citation>
    <scope>NUCLEOTIDE SEQUENCE [LARGE SCALE GENOMIC DNA]</scope>
    <source>
        <strain evidence="14 16">DSM 22150</strain>
    </source>
</reference>
<organism evidence="13 15">
    <name type="scientific">Trichococcus ilyis</name>
    <dbReference type="NCBI Taxonomy" id="640938"/>
    <lineage>
        <taxon>Bacteria</taxon>
        <taxon>Bacillati</taxon>
        <taxon>Bacillota</taxon>
        <taxon>Bacilli</taxon>
        <taxon>Lactobacillales</taxon>
        <taxon>Carnobacteriaceae</taxon>
        <taxon>Trichococcus</taxon>
    </lineage>
</organism>
<evidence type="ECO:0000256" key="8">
    <source>
        <dbReference type="PIRSR" id="PIRSR000183-2"/>
    </source>
</evidence>
<dbReference type="InterPro" id="IPR036291">
    <property type="entry name" value="NAD(P)-bd_dom_sf"/>
</dbReference>
<feature type="binding site" evidence="9">
    <location>
        <begin position="301"/>
        <end position="304"/>
    </location>
    <ligand>
        <name>NAD(+)</name>
        <dbReference type="ChEBI" id="CHEBI:57540"/>
    </ligand>
</feature>
<keyword evidence="10" id="KW-0479">Metal-binding</keyword>
<feature type="active site" description="Proton donor/acceptor" evidence="7">
    <location>
        <position position="272"/>
    </location>
</feature>
<proteinExistence type="inferred from homology"/>
<feature type="binding site" evidence="8">
    <location>
        <position position="18"/>
    </location>
    <ligand>
        <name>substrate</name>
    </ligand>
</feature>
<dbReference type="GO" id="GO:0046872">
    <property type="term" value="F:metal ion binding"/>
    <property type="evidence" value="ECO:0007669"/>
    <property type="project" value="UniProtKB-KW"/>
</dbReference>
<dbReference type="FunFam" id="3.40.50.720:FF:000049">
    <property type="entry name" value="Alanine dehydrogenase"/>
    <property type="match status" value="1"/>
</dbReference>
<dbReference type="InterPro" id="IPR007886">
    <property type="entry name" value="AlaDH/PNT_N"/>
</dbReference>
<dbReference type="InterPro" id="IPR008141">
    <property type="entry name" value="Ala_DH"/>
</dbReference>
<keyword evidence="16" id="KW-1185">Reference proteome</keyword>
<dbReference type="SMART" id="SM01002">
    <property type="entry name" value="AlaDh_PNT_C"/>
    <property type="match status" value="1"/>
</dbReference>
<dbReference type="PIRSF" id="PIRSF000183">
    <property type="entry name" value="Alanine_dh"/>
    <property type="match status" value="1"/>
</dbReference>
<dbReference type="EC" id="1.4.1.1" evidence="3 6"/>
<dbReference type="STRING" id="640938.TR210_2132"/>
<evidence type="ECO:0000256" key="2">
    <source>
        <dbReference type="ARBA" id="ARBA00005689"/>
    </source>
</evidence>
<comment type="cofactor">
    <cofactor evidence="10">
        <name>Mg(2+)</name>
        <dbReference type="ChEBI" id="CHEBI:18420"/>
    </cofactor>
    <text evidence="10">Binds 1 Mg(2+) ion per subunit.</text>
</comment>
<dbReference type="AlphaFoldDB" id="A0A143Z203"/>
<feature type="domain" description="Alanine dehydrogenase/pyridine nucleotide transhydrogenase NAD(H)-binding" evidence="11">
    <location>
        <begin position="151"/>
        <end position="300"/>
    </location>
</feature>
<evidence type="ECO:0000256" key="1">
    <source>
        <dbReference type="ARBA" id="ARBA00005206"/>
    </source>
</evidence>
<dbReference type="CDD" id="cd05305">
    <property type="entry name" value="L-AlaDH"/>
    <property type="match status" value="1"/>
</dbReference>